<dbReference type="OrthoDB" id="5351233at2759"/>
<evidence type="ECO:0000256" key="4">
    <source>
        <dbReference type="ARBA" id="ARBA00022790"/>
    </source>
</evidence>
<evidence type="ECO:0000256" key="5">
    <source>
        <dbReference type="ARBA" id="ARBA00023242"/>
    </source>
</evidence>
<dbReference type="GO" id="GO:0000338">
    <property type="term" value="P:protein deneddylation"/>
    <property type="evidence" value="ECO:0007669"/>
    <property type="project" value="InterPro"/>
</dbReference>
<evidence type="ECO:0000313" key="8">
    <source>
        <dbReference type="Proteomes" id="UP000327013"/>
    </source>
</evidence>
<dbReference type="Pfam" id="PF10075">
    <property type="entry name" value="CSN8_PSD8_EIF3K"/>
    <property type="match status" value="1"/>
</dbReference>
<accession>A0A5N6RCH8</accession>
<name>A0A5N6RCH8_9ROSI</name>
<keyword evidence="5" id="KW-0539">Nucleus</keyword>
<dbReference type="PANTHER" id="PTHR13339:SF0">
    <property type="entry name" value="COP9 SIGNALOSOME COMPLEX SUBUNIT 8"/>
    <property type="match status" value="1"/>
</dbReference>
<evidence type="ECO:0000256" key="2">
    <source>
        <dbReference type="ARBA" id="ARBA00004496"/>
    </source>
</evidence>
<feature type="domain" description="CSN8/PSMD8/EIF3K" evidence="6">
    <location>
        <begin position="151"/>
        <end position="288"/>
    </location>
</feature>
<organism evidence="7 8">
    <name type="scientific">Carpinus fangiana</name>
    <dbReference type="NCBI Taxonomy" id="176857"/>
    <lineage>
        <taxon>Eukaryota</taxon>
        <taxon>Viridiplantae</taxon>
        <taxon>Streptophyta</taxon>
        <taxon>Embryophyta</taxon>
        <taxon>Tracheophyta</taxon>
        <taxon>Spermatophyta</taxon>
        <taxon>Magnoliopsida</taxon>
        <taxon>eudicotyledons</taxon>
        <taxon>Gunneridae</taxon>
        <taxon>Pentapetalae</taxon>
        <taxon>rosids</taxon>
        <taxon>fabids</taxon>
        <taxon>Fagales</taxon>
        <taxon>Betulaceae</taxon>
        <taxon>Carpinus</taxon>
    </lineage>
</organism>
<protein>
    <recommendedName>
        <fullName evidence="6">CSN8/PSMD8/EIF3K domain-containing protein</fullName>
    </recommendedName>
</protein>
<dbReference type="PANTHER" id="PTHR13339">
    <property type="entry name" value="COP9 SIGNALOSOME COMPLEX SUBUNIT 8"/>
    <property type="match status" value="1"/>
</dbReference>
<keyword evidence="8" id="KW-1185">Reference proteome</keyword>
<dbReference type="InterPro" id="IPR033205">
    <property type="entry name" value="COP9_CSN8"/>
</dbReference>
<dbReference type="EMBL" id="CM017326">
    <property type="protein sequence ID" value="KAE8076703.1"/>
    <property type="molecule type" value="Genomic_DNA"/>
</dbReference>
<dbReference type="AlphaFoldDB" id="A0A5N6RCH8"/>
<evidence type="ECO:0000259" key="6">
    <source>
        <dbReference type="Pfam" id="PF10075"/>
    </source>
</evidence>
<keyword evidence="4" id="KW-0736">Signalosome</keyword>
<evidence type="ECO:0000313" key="7">
    <source>
        <dbReference type="EMBL" id="KAE8076703.1"/>
    </source>
</evidence>
<sequence length="310" mass="35485">MNSDASLKLDDEPTSVGVGVGIVARNKDWMSVGWQLQWFDITCNTLLSDHILMACRKYDFELLMFSVLTVNGGKLKPTYVIEFSIRLYPVEVTDGLICNIFDLPFYGWLIRQGRWSALIVETLRFYTEIKTEAKRDCSVMVAAAEGVAYQDQWPYAIHLLGHIYADDINSARFLWKSIPSTIKETQPELVAAWKIGQKLWTRDYGAVHEAIHGFDWSQETQGLVAAFSELYTKRMFQLLLSAYSTISIQDTALFLGMNEDDATNYVLRLGWVVDPASRMLTVKKQTIVTEQKLDATKLQRLTEYVFHLEH</sequence>
<dbReference type="InterPro" id="IPR033464">
    <property type="entry name" value="CSN8_PSD8_EIF3K"/>
</dbReference>
<dbReference type="Proteomes" id="UP000327013">
    <property type="component" value="Chromosome 6"/>
</dbReference>
<proteinExistence type="predicted"/>
<evidence type="ECO:0000256" key="3">
    <source>
        <dbReference type="ARBA" id="ARBA00022490"/>
    </source>
</evidence>
<dbReference type="Gene3D" id="1.25.40.990">
    <property type="match status" value="1"/>
</dbReference>
<dbReference type="GO" id="GO:0010387">
    <property type="term" value="P:COP9 signalosome assembly"/>
    <property type="evidence" value="ECO:0007669"/>
    <property type="project" value="InterPro"/>
</dbReference>
<comment type="subcellular location">
    <subcellularLocation>
        <location evidence="2">Cytoplasm</location>
    </subcellularLocation>
    <subcellularLocation>
        <location evidence="1">Nucleus</location>
    </subcellularLocation>
</comment>
<keyword evidence="3" id="KW-0963">Cytoplasm</keyword>
<evidence type="ECO:0000256" key="1">
    <source>
        <dbReference type="ARBA" id="ARBA00004123"/>
    </source>
</evidence>
<gene>
    <name evidence="7" type="ORF">FH972_015337</name>
</gene>
<dbReference type="GO" id="GO:0008180">
    <property type="term" value="C:COP9 signalosome"/>
    <property type="evidence" value="ECO:0007669"/>
    <property type="project" value="UniProtKB-KW"/>
</dbReference>
<reference evidence="7 8" key="1">
    <citation type="submission" date="2019-06" db="EMBL/GenBank/DDBJ databases">
        <title>A chromosomal-level reference genome of Carpinus fangiana (Coryloideae, Betulaceae).</title>
        <authorList>
            <person name="Yang X."/>
            <person name="Wang Z."/>
            <person name="Zhang L."/>
            <person name="Hao G."/>
            <person name="Liu J."/>
            <person name="Yang Y."/>
        </authorList>
    </citation>
    <scope>NUCLEOTIDE SEQUENCE [LARGE SCALE GENOMIC DNA]</scope>
    <source>
        <strain evidence="7">Cfa_2016G</strain>
        <tissue evidence="7">Leaf</tissue>
    </source>
</reference>
<dbReference type="GO" id="GO:0005737">
    <property type="term" value="C:cytoplasm"/>
    <property type="evidence" value="ECO:0007669"/>
    <property type="project" value="UniProtKB-SubCell"/>
</dbReference>